<dbReference type="InterPro" id="IPR005656">
    <property type="entry name" value="MmgE_PrpD"/>
</dbReference>
<dbReference type="InterPro" id="IPR042183">
    <property type="entry name" value="MmgE/PrpD_sf_1"/>
</dbReference>
<comment type="similarity">
    <text evidence="1">Belongs to the PrpD family.</text>
</comment>
<dbReference type="GO" id="GO:0016829">
    <property type="term" value="F:lyase activity"/>
    <property type="evidence" value="ECO:0007669"/>
    <property type="project" value="InterPro"/>
</dbReference>
<proteinExistence type="inferred from homology"/>
<reference evidence="3 4" key="1">
    <citation type="submission" date="2018-11" db="EMBL/GenBank/DDBJ databases">
        <title>Sequencing the genomes of 1000 actinobacteria strains.</title>
        <authorList>
            <person name="Klenk H.-P."/>
        </authorList>
    </citation>
    <scope>NUCLEOTIDE SEQUENCE [LARGE SCALE GENOMIC DNA]</scope>
    <source>
        <strain evidence="3 4">DSM 44231</strain>
    </source>
</reference>
<dbReference type="InterPro" id="IPR036148">
    <property type="entry name" value="MmgE/PrpD_sf"/>
</dbReference>
<dbReference type="PANTHER" id="PTHR16943">
    <property type="entry name" value="2-METHYLCITRATE DEHYDRATASE-RELATED"/>
    <property type="match status" value="1"/>
</dbReference>
<comment type="caution">
    <text evidence="3">The sequence shown here is derived from an EMBL/GenBank/DDBJ whole genome shotgun (WGS) entry which is preliminary data.</text>
</comment>
<evidence type="ECO:0000259" key="2">
    <source>
        <dbReference type="Pfam" id="PF03972"/>
    </source>
</evidence>
<dbReference type="OrthoDB" id="4641184at2"/>
<protein>
    <submittedName>
        <fullName evidence="3">MmgE/PrpD family protein</fullName>
    </submittedName>
</protein>
<organism evidence="3 4">
    <name type="scientific">Saccharothrix texasensis</name>
    <dbReference type="NCBI Taxonomy" id="103734"/>
    <lineage>
        <taxon>Bacteria</taxon>
        <taxon>Bacillati</taxon>
        <taxon>Actinomycetota</taxon>
        <taxon>Actinomycetes</taxon>
        <taxon>Pseudonocardiales</taxon>
        <taxon>Pseudonocardiaceae</taxon>
        <taxon>Saccharothrix</taxon>
    </lineage>
</organism>
<dbReference type="SUPFAM" id="SSF103378">
    <property type="entry name" value="2-methylcitrate dehydratase PrpD"/>
    <property type="match status" value="1"/>
</dbReference>
<evidence type="ECO:0000313" key="4">
    <source>
        <dbReference type="Proteomes" id="UP000268727"/>
    </source>
</evidence>
<dbReference type="InterPro" id="IPR045336">
    <property type="entry name" value="MmgE_PrpD_N"/>
</dbReference>
<dbReference type="Pfam" id="PF03972">
    <property type="entry name" value="MmgE_PrpD_N"/>
    <property type="match status" value="1"/>
</dbReference>
<dbReference type="Proteomes" id="UP000268727">
    <property type="component" value="Unassembled WGS sequence"/>
</dbReference>
<accession>A0A3N1H227</accession>
<gene>
    <name evidence="3" type="ORF">EDD40_1869</name>
</gene>
<dbReference type="Gene3D" id="1.10.4100.10">
    <property type="entry name" value="2-methylcitrate dehydratase PrpD"/>
    <property type="match status" value="1"/>
</dbReference>
<feature type="domain" description="MmgE/PrpD N-terminal" evidence="2">
    <location>
        <begin position="22"/>
        <end position="246"/>
    </location>
</feature>
<dbReference type="EMBL" id="RJKM01000001">
    <property type="protein sequence ID" value="ROP36595.1"/>
    <property type="molecule type" value="Genomic_DNA"/>
</dbReference>
<keyword evidence="4" id="KW-1185">Reference proteome</keyword>
<evidence type="ECO:0000313" key="3">
    <source>
        <dbReference type="EMBL" id="ROP36595.1"/>
    </source>
</evidence>
<sequence length="411" mass="41729">MSTVAEHLDALWRTVHRQAATADPAAVDRAAGCLAVALSEIVLSARVPAHRAAAEALAAAPGPCRIGGVDRHTDLTGAVTANAYLMHARLTDDSYRVAAHPGLAVVPVALAVVERDGVVSGERLLRAVIGGYECACRLAEALLPDVSRRGWRVTSVVAPLAAAATYALVTEMSEDDAVAALALATGTVGGPLGVVATGGDGWRLQPALAVQAGVSAAIAAGAGLRGGDGALAGPSGMYSLFGTGRPAGTSARAAIHDVTFKRYPVAMYGQSIFEAFRSHPALPAARRVTVRVAPFAVDYGRDAAVDSISSVEGIARAALRAFHPAVTPEAVEVVADPALPDLGATVTVTLADGADLTLTGDGDTSAWRPADLRAHCADMLGDTGDALARASAALRAPTGLADLAALWRTAR</sequence>
<dbReference type="AlphaFoldDB" id="A0A3N1H227"/>
<name>A0A3N1H227_9PSEU</name>
<evidence type="ECO:0000256" key="1">
    <source>
        <dbReference type="ARBA" id="ARBA00006174"/>
    </source>
</evidence>
<dbReference type="PANTHER" id="PTHR16943:SF8">
    <property type="entry name" value="2-METHYLCITRATE DEHYDRATASE"/>
    <property type="match status" value="1"/>
</dbReference>